<sequence>MNLTKNMIIVDTGFWLALANKKDTVHISAKKRFQDLANQQFITTWCVVTETCYLLQKRVGVDAPKIFIHKISTGKLQIFDLKQHHCQRIEELMEKYKDLPMDLADASLVILAEELGHGQILSVDYRDFNTYRWKNTEPFDNLFQEFL</sequence>
<dbReference type="GO" id="GO:0016075">
    <property type="term" value="P:rRNA catabolic process"/>
    <property type="evidence" value="ECO:0007669"/>
    <property type="project" value="TreeGrafter"/>
</dbReference>
<feature type="domain" description="PIN" evidence="1">
    <location>
        <begin position="8"/>
        <end position="129"/>
    </location>
</feature>
<protein>
    <recommendedName>
        <fullName evidence="1">PIN domain-containing protein</fullName>
    </recommendedName>
</protein>
<dbReference type="PANTHER" id="PTHR42188">
    <property type="entry name" value="23S RRNA-SPECIFIC ENDONUCLEASE VAPC20"/>
    <property type="match status" value="1"/>
</dbReference>
<dbReference type="Pfam" id="PF01850">
    <property type="entry name" value="PIN"/>
    <property type="match status" value="1"/>
</dbReference>
<dbReference type="Gene3D" id="3.40.50.1010">
    <property type="entry name" value="5'-nuclease"/>
    <property type="match status" value="1"/>
</dbReference>
<proteinExistence type="predicted"/>
<dbReference type="InterPro" id="IPR029060">
    <property type="entry name" value="PIN-like_dom_sf"/>
</dbReference>
<dbReference type="Proteomes" id="UP000217507">
    <property type="component" value="Chromosome"/>
</dbReference>
<organism evidence="2 3">
    <name type="scientific">Trichormus variabilis NIES-23</name>
    <dbReference type="NCBI Taxonomy" id="1973479"/>
    <lineage>
        <taxon>Bacteria</taxon>
        <taxon>Bacillati</taxon>
        <taxon>Cyanobacteriota</taxon>
        <taxon>Cyanophyceae</taxon>
        <taxon>Nostocales</taxon>
        <taxon>Nostocaceae</taxon>
        <taxon>Trichormus</taxon>
    </lineage>
</organism>
<dbReference type="EMBL" id="AP018216">
    <property type="protein sequence ID" value="BAY71659.1"/>
    <property type="molecule type" value="Genomic_DNA"/>
</dbReference>
<dbReference type="InterPro" id="IPR002716">
    <property type="entry name" value="PIN_dom"/>
</dbReference>
<reference evidence="2 3" key="1">
    <citation type="submission" date="2017-06" db="EMBL/GenBank/DDBJ databases">
        <title>Genome sequencing of cyanobaciteial culture collection at National Institute for Environmental Studies (NIES).</title>
        <authorList>
            <person name="Hirose Y."/>
            <person name="Shimura Y."/>
            <person name="Fujisawa T."/>
            <person name="Nakamura Y."/>
            <person name="Kawachi M."/>
        </authorList>
    </citation>
    <scope>NUCLEOTIDE SEQUENCE [LARGE SCALE GENOMIC DNA]</scope>
    <source>
        <strain evidence="2 3">NIES-23</strain>
    </source>
</reference>
<dbReference type="InterPro" id="IPR039018">
    <property type="entry name" value="VapC20-like"/>
</dbReference>
<dbReference type="AlphaFoldDB" id="A0A1Z4KRP3"/>
<dbReference type="PANTHER" id="PTHR42188:SF1">
    <property type="entry name" value="23S RRNA-SPECIFIC ENDONUCLEASE VAPC20"/>
    <property type="match status" value="1"/>
</dbReference>
<evidence type="ECO:0000313" key="3">
    <source>
        <dbReference type="Proteomes" id="UP000217507"/>
    </source>
</evidence>
<dbReference type="GO" id="GO:0004521">
    <property type="term" value="F:RNA endonuclease activity"/>
    <property type="evidence" value="ECO:0007669"/>
    <property type="project" value="InterPro"/>
</dbReference>
<gene>
    <name evidence="2" type="ORF">NIES23_44790</name>
</gene>
<evidence type="ECO:0000313" key="2">
    <source>
        <dbReference type="EMBL" id="BAY71659.1"/>
    </source>
</evidence>
<name>A0A1Z4KRP3_ANAVA</name>
<accession>A0A1Z4KRP3</accession>
<dbReference type="SUPFAM" id="SSF88723">
    <property type="entry name" value="PIN domain-like"/>
    <property type="match status" value="1"/>
</dbReference>
<evidence type="ECO:0000259" key="1">
    <source>
        <dbReference type="Pfam" id="PF01850"/>
    </source>
</evidence>